<dbReference type="WBParaSite" id="SMUV_0000757001-mRNA-1">
    <property type="protein sequence ID" value="SMUV_0000757001-mRNA-1"/>
    <property type="gene ID" value="SMUV_0000757001"/>
</dbReference>
<evidence type="ECO:0000313" key="2">
    <source>
        <dbReference type="Proteomes" id="UP000046393"/>
    </source>
</evidence>
<evidence type="ECO:0000313" key="3">
    <source>
        <dbReference type="WBParaSite" id="SMUV_0000757001-mRNA-1"/>
    </source>
</evidence>
<dbReference type="AlphaFoldDB" id="A0A0N5AS20"/>
<reference evidence="3" key="1">
    <citation type="submission" date="2017-02" db="UniProtKB">
        <authorList>
            <consortium name="WormBaseParasite"/>
        </authorList>
    </citation>
    <scope>IDENTIFICATION</scope>
</reference>
<proteinExistence type="predicted"/>
<dbReference type="Proteomes" id="UP000046393">
    <property type="component" value="Unplaced"/>
</dbReference>
<organism evidence="2 3">
    <name type="scientific">Syphacia muris</name>
    <dbReference type="NCBI Taxonomy" id="451379"/>
    <lineage>
        <taxon>Eukaryota</taxon>
        <taxon>Metazoa</taxon>
        <taxon>Ecdysozoa</taxon>
        <taxon>Nematoda</taxon>
        <taxon>Chromadorea</taxon>
        <taxon>Rhabditida</taxon>
        <taxon>Spirurina</taxon>
        <taxon>Oxyuridomorpha</taxon>
        <taxon>Oxyuroidea</taxon>
        <taxon>Oxyuridae</taxon>
        <taxon>Syphacia</taxon>
    </lineage>
</organism>
<feature type="compositionally biased region" description="Basic and acidic residues" evidence="1">
    <location>
        <begin position="115"/>
        <end position="133"/>
    </location>
</feature>
<accession>A0A0N5AS20</accession>
<name>A0A0N5AS20_9BILA</name>
<protein>
    <submittedName>
        <fullName evidence="3">Mitochondrial import inner membrane translocase subunit Tim17/Tim22/Tim23 family protein</fullName>
    </submittedName>
</protein>
<keyword evidence="2" id="KW-1185">Reference proteome</keyword>
<feature type="region of interest" description="Disordered" evidence="1">
    <location>
        <begin position="115"/>
        <end position="141"/>
    </location>
</feature>
<sequence length="141" mass="16719">MGFKWRKKCIINVFEKSSDAYDSVWQRRPVDVIYAATAFKHENFGWRPFWKRYYRNALISIYIYMLAVPSSTTPAQHVSGRILRLWSNFYDHCESKLRPGEIVDASRRGWLEKDDVERGEAEKKVGVAEREREREEEDVAP</sequence>
<evidence type="ECO:0000256" key="1">
    <source>
        <dbReference type="SAM" id="MobiDB-lite"/>
    </source>
</evidence>